<dbReference type="Gene3D" id="1.10.533.10">
    <property type="entry name" value="Death Domain, Fas"/>
    <property type="match status" value="1"/>
</dbReference>
<accession>A0A9N9QZP0</accession>
<evidence type="ECO:0000313" key="3">
    <source>
        <dbReference type="EMBL" id="CAG9786612.1"/>
    </source>
</evidence>
<reference evidence="3" key="2">
    <citation type="submission" date="2022-10" db="EMBL/GenBank/DDBJ databases">
        <authorList>
            <consortium name="ENA_rothamsted_submissions"/>
            <consortium name="culmorum"/>
            <person name="King R."/>
        </authorList>
    </citation>
    <scope>NUCLEOTIDE SEQUENCE</scope>
</reference>
<evidence type="ECO:0000256" key="1">
    <source>
        <dbReference type="SAM" id="MobiDB-lite"/>
    </source>
</evidence>
<organism evidence="3 4">
    <name type="scientific">Diatraea saccharalis</name>
    <name type="common">sugarcane borer</name>
    <dbReference type="NCBI Taxonomy" id="40085"/>
    <lineage>
        <taxon>Eukaryota</taxon>
        <taxon>Metazoa</taxon>
        <taxon>Ecdysozoa</taxon>
        <taxon>Arthropoda</taxon>
        <taxon>Hexapoda</taxon>
        <taxon>Insecta</taxon>
        <taxon>Pterygota</taxon>
        <taxon>Neoptera</taxon>
        <taxon>Endopterygota</taxon>
        <taxon>Lepidoptera</taxon>
        <taxon>Glossata</taxon>
        <taxon>Ditrysia</taxon>
        <taxon>Pyraloidea</taxon>
        <taxon>Crambidae</taxon>
        <taxon>Crambinae</taxon>
        <taxon>Diatraea</taxon>
    </lineage>
</organism>
<dbReference type="OrthoDB" id="6593154at2759"/>
<dbReference type="CDD" id="cd01670">
    <property type="entry name" value="Death"/>
    <property type="match status" value="1"/>
</dbReference>
<dbReference type="Pfam" id="PF00531">
    <property type="entry name" value="Death"/>
    <property type="match status" value="1"/>
</dbReference>
<dbReference type="InterPro" id="IPR000488">
    <property type="entry name" value="Death_dom"/>
</dbReference>
<feature type="domain" description="Death" evidence="2">
    <location>
        <begin position="83"/>
        <end position="147"/>
    </location>
</feature>
<keyword evidence="4" id="KW-1185">Reference proteome</keyword>
<dbReference type="PROSITE" id="PS50017">
    <property type="entry name" value="DEATH_DOMAIN"/>
    <property type="match status" value="1"/>
</dbReference>
<dbReference type="Proteomes" id="UP001153714">
    <property type="component" value="Chromosome 16"/>
</dbReference>
<dbReference type="GO" id="GO:0007165">
    <property type="term" value="P:signal transduction"/>
    <property type="evidence" value="ECO:0007669"/>
    <property type="project" value="InterPro"/>
</dbReference>
<reference evidence="3" key="1">
    <citation type="submission" date="2021-12" db="EMBL/GenBank/DDBJ databases">
        <authorList>
            <person name="King R."/>
        </authorList>
    </citation>
    <scope>NUCLEOTIDE SEQUENCE</scope>
</reference>
<dbReference type="SUPFAM" id="SSF47986">
    <property type="entry name" value="DEATH domain"/>
    <property type="match status" value="1"/>
</dbReference>
<sequence length="379" mass="43801">MNMDLLYDFDKADTLSIDTLALENIVLEERDQEIAELKSLSKKVCHLHTSLLYYRNNKSKMGSVCYEAWKTLIKKVGGTVDGWRDLGQHLQISKSDLDYINNSVRDDAVDVVLKVFMQSEKATLDNIIDALVVLKRYDILKSIEGPFLDLAQCFNKDDSGYHSNSKSNGHKEVISLTKNLPNDLPPALNKNFVIKDKDPNKPNQPKSRPQVKKTDKENKNDSPILFLTFTEDGHQTAQNIQYYVESWTDMAPVTVITLTDKKDEVYQNPEKFIREYFEKADYVVPVITSGYLNEIRSSNTSDPHVTDNLDYKYVNFIYSLIVNHYIHATGCLNKKVRTVLPQQVDVDVFRYISMYPDLMPMTHESKFNEQFKEFLRIRI</sequence>
<name>A0A9N9QZP0_9NEOP</name>
<dbReference type="SMART" id="SM00005">
    <property type="entry name" value="DEATH"/>
    <property type="match status" value="1"/>
</dbReference>
<gene>
    <name evidence="3" type="ORF">DIATSA_LOCUS4553</name>
</gene>
<proteinExistence type="predicted"/>
<dbReference type="InterPro" id="IPR011029">
    <property type="entry name" value="DEATH-like_dom_sf"/>
</dbReference>
<feature type="region of interest" description="Disordered" evidence="1">
    <location>
        <begin position="189"/>
        <end position="218"/>
    </location>
</feature>
<protein>
    <recommendedName>
        <fullName evidence="2">Death domain-containing protein</fullName>
    </recommendedName>
</protein>
<dbReference type="EMBL" id="OU893347">
    <property type="protein sequence ID" value="CAG9786612.1"/>
    <property type="molecule type" value="Genomic_DNA"/>
</dbReference>
<evidence type="ECO:0000313" key="4">
    <source>
        <dbReference type="Proteomes" id="UP001153714"/>
    </source>
</evidence>
<evidence type="ECO:0000259" key="2">
    <source>
        <dbReference type="PROSITE" id="PS50017"/>
    </source>
</evidence>
<dbReference type="AlphaFoldDB" id="A0A9N9QZP0"/>